<organism evidence="1 2">
    <name type="scientific">Leptosphaeria maculans (strain JN3 / isolate v23.1.3 / race Av1-4-5-6-7-8)</name>
    <name type="common">Blackleg fungus</name>
    <name type="synonym">Phoma lingam</name>
    <dbReference type="NCBI Taxonomy" id="985895"/>
    <lineage>
        <taxon>Eukaryota</taxon>
        <taxon>Fungi</taxon>
        <taxon>Dikarya</taxon>
        <taxon>Ascomycota</taxon>
        <taxon>Pezizomycotina</taxon>
        <taxon>Dothideomycetes</taxon>
        <taxon>Pleosporomycetidae</taxon>
        <taxon>Pleosporales</taxon>
        <taxon>Pleosporineae</taxon>
        <taxon>Leptosphaeriaceae</taxon>
        <taxon>Plenodomus</taxon>
        <taxon>Plenodomus lingam/Leptosphaeria maculans species complex</taxon>
    </lineage>
</organism>
<dbReference type="VEuPathDB" id="FungiDB:LEMA_uP010670.1"/>
<dbReference type="AlphaFoldDB" id="E5ACS8"/>
<gene>
    <name evidence="1" type="ORF">LEMA_uP010670.1</name>
</gene>
<reference evidence="2" key="1">
    <citation type="journal article" date="2011" name="Nat. Commun.">
        <title>Effector diversification within compartments of the Leptosphaeria maculans genome affected by Repeat-Induced Point mutations.</title>
        <authorList>
            <person name="Rouxel T."/>
            <person name="Grandaubert J."/>
            <person name="Hane J.K."/>
            <person name="Hoede C."/>
            <person name="van de Wouw A.P."/>
            <person name="Couloux A."/>
            <person name="Dominguez V."/>
            <person name="Anthouard V."/>
            <person name="Bally P."/>
            <person name="Bourras S."/>
            <person name="Cozijnsen A.J."/>
            <person name="Ciuffetti L.M."/>
            <person name="Degrave A."/>
            <person name="Dilmaghani A."/>
            <person name="Duret L."/>
            <person name="Fudal I."/>
            <person name="Goodwin S.B."/>
            <person name="Gout L."/>
            <person name="Glaser N."/>
            <person name="Linglin J."/>
            <person name="Kema G.H.J."/>
            <person name="Lapalu N."/>
            <person name="Lawrence C.B."/>
            <person name="May K."/>
            <person name="Meyer M."/>
            <person name="Ollivier B."/>
            <person name="Poulain J."/>
            <person name="Schoch C.L."/>
            <person name="Simon A."/>
            <person name="Spatafora J.W."/>
            <person name="Stachowiak A."/>
            <person name="Turgeon B.G."/>
            <person name="Tyler B.M."/>
            <person name="Vincent D."/>
            <person name="Weissenbach J."/>
            <person name="Amselem J."/>
            <person name="Quesneville H."/>
            <person name="Oliver R.P."/>
            <person name="Wincker P."/>
            <person name="Balesdent M.-H."/>
            <person name="Howlett B.J."/>
        </authorList>
    </citation>
    <scope>NUCLEOTIDE SEQUENCE [LARGE SCALE GENOMIC DNA]</scope>
    <source>
        <strain evidence="2">JN3 / isolate v23.1.3 / race Av1-4-5-6-7-8</strain>
    </source>
</reference>
<keyword evidence="2" id="KW-1185">Reference proteome</keyword>
<name>E5ACS8_LEPMJ</name>
<evidence type="ECO:0000313" key="1">
    <source>
        <dbReference type="EMBL" id="CBY02280.1"/>
    </source>
</evidence>
<accession>E5ACS8</accession>
<sequence length="82" mass="8956">MYSPIREANAESCTFHSWERPLCVGVVFGGTTMDDVQWPDQRLEIGGFEVGPISFPLYIVRGERLGSIAGDGGARREPGIVT</sequence>
<evidence type="ECO:0000313" key="2">
    <source>
        <dbReference type="Proteomes" id="UP000002668"/>
    </source>
</evidence>
<dbReference type="Proteomes" id="UP000002668">
    <property type="component" value="Genome"/>
</dbReference>
<dbReference type="HOGENOM" id="CLU_2558708_0_0_1"/>
<dbReference type="InParanoid" id="E5ACS8"/>
<proteinExistence type="predicted"/>
<dbReference type="EMBL" id="FP929139">
    <property type="protein sequence ID" value="CBY02280.1"/>
    <property type="molecule type" value="Genomic_DNA"/>
</dbReference>
<protein>
    <submittedName>
        <fullName evidence="1">Predicted protein</fullName>
    </submittedName>
</protein>